<dbReference type="InterPro" id="IPR036770">
    <property type="entry name" value="Ankyrin_rpt-contain_sf"/>
</dbReference>
<dbReference type="Proteomes" id="UP001253637">
    <property type="component" value="Segment"/>
</dbReference>
<feature type="compositionally biased region" description="Low complexity" evidence="1">
    <location>
        <begin position="429"/>
        <end position="451"/>
    </location>
</feature>
<feature type="compositionally biased region" description="Low complexity" evidence="1">
    <location>
        <begin position="402"/>
        <end position="417"/>
    </location>
</feature>
<dbReference type="SUPFAM" id="SSF48403">
    <property type="entry name" value="Ankyrin repeat"/>
    <property type="match status" value="1"/>
</dbReference>
<feature type="compositionally biased region" description="Polar residues" evidence="1">
    <location>
        <begin position="295"/>
        <end position="304"/>
    </location>
</feature>
<sequence>MTTATTMSGAGMHAAAAAWVGARALQLDTCAQAAAEGRHDAILWLRLAGCPWDATACTAAAAAGRLDTLKFLRSGDEALGGVPCPWDETTCAAAAATGLIEVIAWLRDGDDPCPWDARALAAAATHGHFKMIYWLCGMRWGAARVPKPQPYQEATWRAWWQRHRCPSDPTVFAAAAATGRTDIMVALYARGVRMDATACAAAASNGHLDALVWLRGLRTPCPWDERTTKGAASAGHHECLAMALAGGCPAPATDDLQPAVPVAGTAAVAASVSPSCVALPASGGGTAKSPVLSRTAPTADSSRATPPAALVPADGSSTRAAPETIQHAPLSPTTIAVGAMSPVRCDWADQGDHTDEHARGEQETDCRSPHRPRKHDPREAPQPQRHRSGAKERAKRERRAQAAKAAAATTTPAPAATGNALDRRPPSPAAAAAVRPEFSFAAAVAAAASKPAPAPCPRPVQEAPSTLPETRNPSPAAVAEGSPKVRRRKRGGKGRR</sequence>
<dbReference type="PANTHER" id="PTHR46586">
    <property type="entry name" value="ANKYRIN REPEAT-CONTAINING PROTEIN"/>
    <property type="match status" value="1"/>
</dbReference>
<evidence type="ECO:0008006" key="4">
    <source>
        <dbReference type="Google" id="ProtNLM"/>
    </source>
</evidence>
<evidence type="ECO:0000256" key="1">
    <source>
        <dbReference type="SAM" id="MobiDB-lite"/>
    </source>
</evidence>
<proteinExistence type="predicted"/>
<feature type="region of interest" description="Disordered" evidence="1">
    <location>
        <begin position="280"/>
        <end position="332"/>
    </location>
</feature>
<dbReference type="PANTHER" id="PTHR46586:SF3">
    <property type="entry name" value="ANKYRIN REPEAT-CONTAINING PROTEIN"/>
    <property type="match status" value="1"/>
</dbReference>
<dbReference type="Gene3D" id="1.25.40.20">
    <property type="entry name" value="Ankyrin repeat-containing domain"/>
    <property type="match status" value="1"/>
</dbReference>
<feature type="compositionally biased region" description="Basic residues" evidence="1">
    <location>
        <begin position="484"/>
        <end position="496"/>
    </location>
</feature>
<protein>
    <recommendedName>
        <fullName evidence="4">Ankyrin repeat domain containing protein</fullName>
    </recommendedName>
</protein>
<dbReference type="EMBL" id="LC625835">
    <property type="protein sequence ID" value="BCU03982.1"/>
    <property type="molecule type" value="Genomic_DNA"/>
</dbReference>
<feature type="region of interest" description="Disordered" evidence="1">
    <location>
        <begin position="346"/>
        <end position="496"/>
    </location>
</feature>
<evidence type="ECO:0000313" key="3">
    <source>
        <dbReference type="Proteomes" id="UP001253637"/>
    </source>
</evidence>
<feature type="compositionally biased region" description="Basic and acidic residues" evidence="1">
    <location>
        <begin position="346"/>
        <end position="368"/>
    </location>
</feature>
<organism evidence="2 3">
    <name type="scientific">Pandoravirus japonicus</name>
    <dbReference type="NCBI Taxonomy" id="2823154"/>
    <lineage>
        <taxon>Viruses</taxon>
        <taxon>Pandoravirus</taxon>
    </lineage>
</organism>
<evidence type="ECO:0000313" key="2">
    <source>
        <dbReference type="EMBL" id="BCU03982.1"/>
    </source>
</evidence>
<name>A0A811BSX6_9VIRU</name>
<reference evidence="2" key="1">
    <citation type="submission" date="2021-04" db="EMBL/GenBank/DDBJ databases">
        <title>Draft Genome Sequence of Pandoravirus japonicus, Isolated from the Sabaishi River of Niigata, Japan.</title>
        <authorList>
            <person name="Hosokawa N."/>
            <person name="Takahashi H."/>
            <person name="Aoki K."/>
            <person name="Takemura M."/>
        </authorList>
    </citation>
    <scope>NUCLEOTIDE SEQUENCE</scope>
</reference>
<feature type="compositionally biased region" description="Polar residues" evidence="1">
    <location>
        <begin position="463"/>
        <end position="473"/>
    </location>
</feature>
<accession>A0A811BSX6</accession>
<dbReference type="InterPro" id="IPR052050">
    <property type="entry name" value="SecEffector_AnkRepeat"/>
</dbReference>